<sequence length="327" mass="36115">MPHIGKVSAANVAANLRSSFPQIRLSLLVGICGGVPFIDDGEHEITLGDIVISTHITQTDFGRQYSDSFIRKNTPQDNLGRPNTEIKAFLSNLQVKSVQTKLEAQTQTHLLTVLGTNDFRLAYPGVYEDRLYKSTYRHKHQHTQDCAVCAKSIYPEDSVCKTALSLSCAELGCDASQLISRCRIKNAINNGNDFLSPLIHFGAVASGDQVIKSAQHRDRIAEQENVIAFEMEGAGFWDSIPTIVVKGVCDYADSHKNKGWQLYAAATAAACTKSLLQIWRPVEKPSQDQHQGKASFPRSIQQSFGGNFNARKNIYNGNTYTAQTMNF</sequence>
<accession>A0A2V5H492</accession>
<dbReference type="InterPro" id="IPR035994">
    <property type="entry name" value="Nucleoside_phosphorylase_sf"/>
</dbReference>
<dbReference type="PANTHER" id="PTHR46082:SF6">
    <property type="entry name" value="AAA+ ATPASE DOMAIN-CONTAINING PROTEIN-RELATED"/>
    <property type="match status" value="1"/>
</dbReference>
<dbReference type="Proteomes" id="UP000249829">
    <property type="component" value="Unassembled WGS sequence"/>
</dbReference>
<dbReference type="STRING" id="1450538.A0A2V5H492"/>
<dbReference type="EMBL" id="KZ825139">
    <property type="protein sequence ID" value="PYI18868.1"/>
    <property type="molecule type" value="Genomic_DNA"/>
</dbReference>
<protein>
    <submittedName>
        <fullName evidence="1">Purine and uridine phosphorylase</fullName>
    </submittedName>
</protein>
<dbReference type="OMA" id="PCICANC"/>
<keyword evidence="2" id="KW-1185">Reference proteome</keyword>
<reference evidence="1 2" key="1">
    <citation type="submission" date="2018-02" db="EMBL/GenBank/DDBJ databases">
        <title>The genomes of Aspergillus section Nigri reveals drivers in fungal speciation.</title>
        <authorList>
            <consortium name="DOE Joint Genome Institute"/>
            <person name="Vesth T.C."/>
            <person name="Nybo J."/>
            <person name="Theobald S."/>
            <person name="Brandl J."/>
            <person name="Frisvad J.C."/>
            <person name="Nielsen K.F."/>
            <person name="Lyhne E.K."/>
            <person name="Kogle M.E."/>
            <person name="Kuo A."/>
            <person name="Riley R."/>
            <person name="Clum A."/>
            <person name="Nolan M."/>
            <person name="Lipzen A."/>
            <person name="Salamov A."/>
            <person name="Henrissat B."/>
            <person name="Wiebenga A."/>
            <person name="De vries R.P."/>
            <person name="Grigoriev I.V."/>
            <person name="Mortensen U.H."/>
            <person name="Andersen M.R."/>
            <person name="Baker S.E."/>
        </authorList>
    </citation>
    <scope>NUCLEOTIDE SEQUENCE [LARGE SCALE GENOMIC DNA]</scope>
    <source>
        <strain evidence="1 2">CBS 115571</strain>
    </source>
</reference>
<proteinExistence type="predicted"/>
<dbReference type="PANTHER" id="PTHR46082">
    <property type="entry name" value="ATP/GTP-BINDING PROTEIN-RELATED"/>
    <property type="match status" value="1"/>
</dbReference>
<dbReference type="GO" id="GO:0009116">
    <property type="term" value="P:nucleoside metabolic process"/>
    <property type="evidence" value="ECO:0007669"/>
    <property type="project" value="InterPro"/>
</dbReference>
<organism evidence="1 2">
    <name type="scientific">Aspergillus violaceofuscus (strain CBS 115571)</name>
    <dbReference type="NCBI Taxonomy" id="1450538"/>
    <lineage>
        <taxon>Eukaryota</taxon>
        <taxon>Fungi</taxon>
        <taxon>Dikarya</taxon>
        <taxon>Ascomycota</taxon>
        <taxon>Pezizomycotina</taxon>
        <taxon>Eurotiomycetes</taxon>
        <taxon>Eurotiomycetidae</taxon>
        <taxon>Eurotiales</taxon>
        <taxon>Aspergillaceae</taxon>
        <taxon>Aspergillus</taxon>
    </lineage>
</organism>
<dbReference type="SUPFAM" id="SSF53167">
    <property type="entry name" value="Purine and uridine phosphorylases"/>
    <property type="match status" value="1"/>
</dbReference>
<name>A0A2V5H492_ASPV1</name>
<dbReference type="InterPro" id="IPR053137">
    <property type="entry name" value="NLR-like"/>
</dbReference>
<evidence type="ECO:0000313" key="2">
    <source>
        <dbReference type="Proteomes" id="UP000249829"/>
    </source>
</evidence>
<dbReference type="GO" id="GO:0003824">
    <property type="term" value="F:catalytic activity"/>
    <property type="evidence" value="ECO:0007669"/>
    <property type="project" value="InterPro"/>
</dbReference>
<evidence type="ECO:0000313" key="1">
    <source>
        <dbReference type="EMBL" id="PYI18868.1"/>
    </source>
</evidence>
<gene>
    <name evidence="1" type="ORF">BO99DRAFT_403080</name>
</gene>
<dbReference type="Gene3D" id="3.40.50.1580">
    <property type="entry name" value="Nucleoside phosphorylase domain"/>
    <property type="match status" value="1"/>
</dbReference>
<dbReference type="AlphaFoldDB" id="A0A2V5H492"/>